<protein>
    <submittedName>
        <fullName evidence="1">Uncharacterized protein</fullName>
    </submittedName>
</protein>
<keyword evidence="2" id="KW-1185">Reference proteome</keyword>
<dbReference type="EMBL" id="FUEG01000001">
    <property type="protein sequence ID" value="SJK98185.1"/>
    <property type="molecule type" value="Genomic_DNA"/>
</dbReference>
<dbReference type="AlphaFoldDB" id="A0A284QNY1"/>
<gene>
    <name evidence="1" type="ORF">ARMOST_01446</name>
</gene>
<sequence>MITVHLEEVGLADPMKKLNNLVYPPAEVLIGERDPTIARWSMHQSIPSFIDPGLTSRSIIFHDDFHILEANPPRPTLRHIHPNKRRIMGIYSPVHVLGGSIMGGWSEPCGEELALCLFFYAEGRPKLSDYSLTDGVLLRGGSIPQI</sequence>
<reference evidence="2" key="1">
    <citation type="journal article" date="2017" name="Nat. Ecol. Evol.">
        <title>Genome expansion and lineage-specific genetic innovations in the forest pathogenic fungi Armillaria.</title>
        <authorList>
            <person name="Sipos G."/>
            <person name="Prasanna A.N."/>
            <person name="Walter M.C."/>
            <person name="O'Connor E."/>
            <person name="Balint B."/>
            <person name="Krizsan K."/>
            <person name="Kiss B."/>
            <person name="Hess J."/>
            <person name="Varga T."/>
            <person name="Slot J."/>
            <person name="Riley R."/>
            <person name="Boka B."/>
            <person name="Rigling D."/>
            <person name="Barry K."/>
            <person name="Lee J."/>
            <person name="Mihaltcheva S."/>
            <person name="LaButti K."/>
            <person name="Lipzen A."/>
            <person name="Waldron R."/>
            <person name="Moloney N.M."/>
            <person name="Sperisen C."/>
            <person name="Kredics L."/>
            <person name="Vagvoelgyi C."/>
            <person name="Patrignani A."/>
            <person name="Fitzpatrick D."/>
            <person name="Nagy I."/>
            <person name="Doyle S."/>
            <person name="Anderson J.B."/>
            <person name="Grigoriev I.V."/>
            <person name="Gueldener U."/>
            <person name="Muensterkoetter M."/>
            <person name="Nagy L.G."/>
        </authorList>
    </citation>
    <scope>NUCLEOTIDE SEQUENCE [LARGE SCALE GENOMIC DNA]</scope>
    <source>
        <strain evidence="2">C18/9</strain>
    </source>
</reference>
<evidence type="ECO:0000313" key="2">
    <source>
        <dbReference type="Proteomes" id="UP000219338"/>
    </source>
</evidence>
<proteinExistence type="predicted"/>
<organism evidence="1 2">
    <name type="scientific">Armillaria ostoyae</name>
    <name type="common">Armillaria root rot fungus</name>
    <dbReference type="NCBI Taxonomy" id="47428"/>
    <lineage>
        <taxon>Eukaryota</taxon>
        <taxon>Fungi</taxon>
        <taxon>Dikarya</taxon>
        <taxon>Basidiomycota</taxon>
        <taxon>Agaricomycotina</taxon>
        <taxon>Agaricomycetes</taxon>
        <taxon>Agaricomycetidae</taxon>
        <taxon>Agaricales</taxon>
        <taxon>Marasmiineae</taxon>
        <taxon>Physalacriaceae</taxon>
        <taxon>Armillaria</taxon>
    </lineage>
</organism>
<name>A0A284QNY1_ARMOS</name>
<evidence type="ECO:0000313" key="1">
    <source>
        <dbReference type="EMBL" id="SJK98185.1"/>
    </source>
</evidence>
<accession>A0A284QNY1</accession>
<dbReference type="Proteomes" id="UP000219338">
    <property type="component" value="Unassembled WGS sequence"/>
</dbReference>